<dbReference type="SUPFAM" id="SSF48371">
    <property type="entry name" value="ARM repeat"/>
    <property type="match status" value="1"/>
</dbReference>
<accession>A0A9P5TQ74</accession>
<evidence type="ECO:0000313" key="2">
    <source>
        <dbReference type="EMBL" id="KAF8904104.1"/>
    </source>
</evidence>
<feature type="region of interest" description="Disordered" evidence="1">
    <location>
        <begin position="1"/>
        <end position="85"/>
    </location>
</feature>
<keyword evidence="3" id="KW-1185">Reference proteome</keyword>
<gene>
    <name evidence="2" type="ORF">CPB84DRAFT_1773418</name>
</gene>
<dbReference type="Proteomes" id="UP000724874">
    <property type="component" value="Unassembled WGS sequence"/>
</dbReference>
<feature type="compositionally biased region" description="Acidic residues" evidence="1">
    <location>
        <begin position="1292"/>
        <end position="1305"/>
    </location>
</feature>
<sequence length="1414" mass="157151">MVEKASVLVLKNSQKSNLSEDSNREQHSGPAAVKPPLTSHSVRVQALADKSNLAARESNAPPSVLPAADFSMEGASDKAGPSGKDPVISSTYLLSPLRTLKESIPDYGRDYITAHDLVEAYNTLSNRIRVHIDLISSDETPSFLTIFKTNTFDIIECLTRDIRRSLPNPFESQRSLLSFAGLSCESEGSPNDEDLRTMIDDATLCQHALRFASDIFTFPALYSCFTDIQLTSLLRDIMSFCTTSAANILNLPKLRAMAIWTLKVQQLPTPILVSLKAEIISTLRSSISHQSGEGTSKLDAFKAIHCILNSHPDFVSSFTALLPLVLQHLTCDSPEVQLHAALALSSFASAKCQFSSSGIVPLKQASEHIKTFIDDQASQRNSSQSESRLISSFSGALADGTEWRRHGPSFVLTAISCFLVLLDHSFFVHPRSVKVVLAVLQKCAGHKHKSVCHIQAEVWKILFWAFSRIPLALDEVLPNGKPGLRERAYRLVCEDLRGDRRLCLIAVLLGRDNSKSTTRSEVDVQRAIDAVDKLFKVGDSTSSDHAVAILSRMVSGIGAPLRSIHHDVEQECFARTLVEGTLLSQTTRELKVPAVKISIDQLRSLSEQEVLRNWQALSALWVSMVQRDLSRGQVLSPEIIEIWQALLLVHGEITPGEQHLSASSTFSRQSASIVAGFRVELDGLDKQRLYLSSIWKLWSVMKNVFTPTWLSHPAEKMLASLLRTQFILADGKVKELWSQLCSDLISVGIPTLLHILHMRSAKQEGKEITRQLWLLLALNGPLTNDQENWEDLLQFLIMPFSVWDMSPQEFDIWKDIFQRAFEIAAKTSKAVESVISRFLSLFKDVKLASLKASSRTLHWLLLQVTTSTGYLTDITLLSMIDDCMFSSYASHVEAKAQALEILRVIGGLIPAIGHSEIVGFLSTLQQGMSRWIADENKLLEDHEDKELVDILYKPSLQLLAKVEPSIEVLQSVATFMHSVFVRIRGDGPLLFHDFWRATYHTRKDILQEDYPLPIRLCLKSWSDITADSLADDISLDSGSQSLRSFIIPDSQSMGELESVEADFTFDLSCINEDGPFHVVTYDYSKLAGADAVSMPSSQAIASGEGSDHEPAGTSPAENNCTRNNITADEGNLGPMKPGPSTFPELFASVVKRSADNELPRTPKRPRTNIFGGKFEGGPSNARSKGLSRREYYAKSFATEPLTQEPSPYVVPPRSASQERRLKGDTPSWIEKAHIPRAIHEQETMATSDDCDYDSWEQGLSADDLRQVREELQHHSDLEVVLDSEDHPSYTELDTEPMTELDDSEDGHDVLSPSLGDYPLQSKRRRRSQTAPELSPTSHSISAQPLRRNQTTPLERQKSSAQLEALQQAYAIVADTGTSQIDVQDIMQARRLANQINQILDEQMFTKVVDGKRPP</sequence>
<proteinExistence type="predicted"/>
<dbReference type="OrthoDB" id="3259617at2759"/>
<feature type="compositionally biased region" description="Polar residues" evidence="1">
    <location>
        <begin position="1328"/>
        <end position="1359"/>
    </location>
</feature>
<comment type="caution">
    <text evidence="2">The sequence shown here is derived from an EMBL/GenBank/DDBJ whole genome shotgun (WGS) entry which is preliminary data.</text>
</comment>
<evidence type="ECO:0008006" key="4">
    <source>
        <dbReference type="Google" id="ProtNLM"/>
    </source>
</evidence>
<protein>
    <recommendedName>
        <fullName evidence="4">Telomere-associated protein Rif1 N-terminal domain-containing protein</fullName>
    </recommendedName>
</protein>
<evidence type="ECO:0000313" key="3">
    <source>
        <dbReference type="Proteomes" id="UP000724874"/>
    </source>
</evidence>
<organism evidence="2 3">
    <name type="scientific">Gymnopilus junonius</name>
    <name type="common">Spectacular rustgill mushroom</name>
    <name type="synonym">Gymnopilus spectabilis subsp. junonius</name>
    <dbReference type="NCBI Taxonomy" id="109634"/>
    <lineage>
        <taxon>Eukaryota</taxon>
        <taxon>Fungi</taxon>
        <taxon>Dikarya</taxon>
        <taxon>Basidiomycota</taxon>
        <taxon>Agaricomycotina</taxon>
        <taxon>Agaricomycetes</taxon>
        <taxon>Agaricomycetidae</taxon>
        <taxon>Agaricales</taxon>
        <taxon>Agaricineae</taxon>
        <taxon>Hymenogastraceae</taxon>
        <taxon>Gymnopilus</taxon>
    </lineage>
</organism>
<feature type="region of interest" description="Disordered" evidence="1">
    <location>
        <begin position="1154"/>
        <end position="1251"/>
    </location>
</feature>
<name>A0A9P5TQ74_GYMJU</name>
<dbReference type="EMBL" id="JADNYJ010000027">
    <property type="protein sequence ID" value="KAF8904104.1"/>
    <property type="molecule type" value="Genomic_DNA"/>
</dbReference>
<feature type="compositionally biased region" description="Basic and acidic residues" evidence="1">
    <location>
        <begin position="1230"/>
        <end position="1242"/>
    </location>
</feature>
<feature type="compositionally biased region" description="Basic and acidic residues" evidence="1">
    <location>
        <begin position="1275"/>
        <end position="1288"/>
    </location>
</feature>
<feature type="region of interest" description="Disordered" evidence="1">
    <location>
        <begin position="1275"/>
        <end position="1359"/>
    </location>
</feature>
<feature type="region of interest" description="Disordered" evidence="1">
    <location>
        <begin position="1097"/>
        <end position="1122"/>
    </location>
</feature>
<dbReference type="InterPro" id="IPR016024">
    <property type="entry name" value="ARM-type_fold"/>
</dbReference>
<evidence type="ECO:0000256" key="1">
    <source>
        <dbReference type="SAM" id="MobiDB-lite"/>
    </source>
</evidence>
<reference evidence="2" key="1">
    <citation type="submission" date="2020-11" db="EMBL/GenBank/DDBJ databases">
        <authorList>
            <consortium name="DOE Joint Genome Institute"/>
            <person name="Ahrendt S."/>
            <person name="Riley R."/>
            <person name="Andreopoulos W."/>
            <person name="LaButti K."/>
            <person name="Pangilinan J."/>
            <person name="Ruiz-duenas F.J."/>
            <person name="Barrasa J.M."/>
            <person name="Sanchez-Garcia M."/>
            <person name="Camarero S."/>
            <person name="Miyauchi S."/>
            <person name="Serrano A."/>
            <person name="Linde D."/>
            <person name="Babiker R."/>
            <person name="Drula E."/>
            <person name="Ayuso-Fernandez I."/>
            <person name="Pacheco R."/>
            <person name="Padilla G."/>
            <person name="Ferreira P."/>
            <person name="Barriuso J."/>
            <person name="Kellner H."/>
            <person name="Castanera R."/>
            <person name="Alfaro M."/>
            <person name="Ramirez L."/>
            <person name="Pisabarro A.G."/>
            <person name="Kuo A."/>
            <person name="Tritt A."/>
            <person name="Lipzen A."/>
            <person name="He G."/>
            <person name="Yan M."/>
            <person name="Ng V."/>
            <person name="Cullen D."/>
            <person name="Martin F."/>
            <person name="Rosso M.-N."/>
            <person name="Henrissat B."/>
            <person name="Hibbett D."/>
            <person name="Martinez A.T."/>
            <person name="Grigoriev I.V."/>
        </authorList>
    </citation>
    <scope>NUCLEOTIDE SEQUENCE</scope>
    <source>
        <strain evidence="2">AH 44721</strain>
    </source>
</reference>
<feature type="compositionally biased region" description="Polar residues" evidence="1">
    <location>
        <begin position="11"/>
        <end position="20"/>
    </location>
</feature>